<keyword evidence="4" id="KW-0067">ATP-binding</keyword>
<evidence type="ECO:0000313" key="8">
    <source>
        <dbReference type="Proteomes" id="UP000050761"/>
    </source>
</evidence>
<proteinExistence type="predicted"/>
<dbReference type="Gene3D" id="3.30.230.10">
    <property type="match status" value="1"/>
</dbReference>
<name>A0A183FKT5_HELPZ</name>
<dbReference type="InterPro" id="IPR027417">
    <property type="entry name" value="P-loop_NTPase"/>
</dbReference>
<reference evidence="7 8" key="1">
    <citation type="submission" date="2018-11" db="EMBL/GenBank/DDBJ databases">
        <authorList>
            <consortium name="Pathogen Informatics"/>
        </authorList>
    </citation>
    <scope>NUCLEOTIDE SEQUENCE [LARGE SCALE GENOMIC DNA]</scope>
</reference>
<dbReference type="GO" id="GO:0006508">
    <property type="term" value="P:proteolysis"/>
    <property type="evidence" value="ECO:0007669"/>
    <property type="project" value="UniProtKB-KW"/>
</dbReference>
<evidence type="ECO:0000313" key="7">
    <source>
        <dbReference type="EMBL" id="VDO73645.1"/>
    </source>
</evidence>
<dbReference type="GO" id="GO:0004252">
    <property type="term" value="F:serine-type endopeptidase activity"/>
    <property type="evidence" value="ECO:0007669"/>
    <property type="project" value="InterPro"/>
</dbReference>
<keyword evidence="3" id="KW-0378">Hydrolase</keyword>
<dbReference type="Pfam" id="PF05362">
    <property type="entry name" value="Lon_C"/>
    <property type="match status" value="1"/>
</dbReference>
<keyword evidence="2" id="KW-0547">Nucleotide-binding</keyword>
<sequence length="248" mass="27610">MVVSISRLQQFAGIHGSPSAALLEVLDPEQNNTFTDHYLNLPFDLSNVLFIATANDLSKIEGPLADRLEIIEMSGYSTNEKIEIAERHLIPRQLLQHGICPDHLLIQIDALRIMVEEYTRESGVRQLERMIAATCRFVALRIAEAVKDESEFDSMTNTELPIVVDASNCRAILGKERFSALDLVEQMGKFRLGTCFGLAWTPFGGELMVIEANRCDGKGKTAMTGKLGDVLRESVDVARTWVRANACR</sequence>
<dbReference type="SUPFAM" id="SSF54211">
    <property type="entry name" value="Ribosomal protein S5 domain 2-like"/>
    <property type="match status" value="1"/>
</dbReference>
<evidence type="ECO:0000256" key="1">
    <source>
        <dbReference type="ARBA" id="ARBA00022670"/>
    </source>
</evidence>
<dbReference type="GO" id="GO:0030163">
    <property type="term" value="P:protein catabolic process"/>
    <property type="evidence" value="ECO:0007669"/>
    <property type="project" value="InterPro"/>
</dbReference>
<dbReference type="Pfam" id="PF22667">
    <property type="entry name" value="Lon_lid"/>
    <property type="match status" value="1"/>
</dbReference>
<evidence type="ECO:0000256" key="2">
    <source>
        <dbReference type="ARBA" id="ARBA00022741"/>
    </source>
</evidence>
<dbReference type="SUPFAM" id="SSF52540">
    <property type="entry name" value="P-loop containing nucleoside triphosphate hydrolases"/>
    <property type="match status" value="2"/>
</dbReference>
<protein>
    <submittedName>
        <fullName evidence="9">Lon proteolytic domain-containing protein</fullName>
    </submittedName>
</protein>
<evidence type="ECO:0000256" key="3">
    <source>
        <dbReference type="ARBA" id="ARBA00022801"/>
    </source>
</evidence>
<feature type="domain" description="Lon proteolytic" evidence="6">
    <location>
        <begin position="189"/>
        <end position="248"/>
    </location>
</feature>
<comment type="caution">
    <text evidence="5">Lacks conserved residue(s) required for the propagation of feature annotation.</text>
</comment>
<keyword evidence="8" id="KW-1185">Reference proteome</keyword>
<dbReference type="GO" id="GO:0005524">
    <property type="term" value="F:ATP binding"/>
    <property type="evidence" value="ECO:0007669"/>
    <property type="project" value="UniProtKB-KW"/>
</dbReference>
<dbReference type="InterPro" id="IPR054594">
    <property type="entry name" value="Lon_lid"/>
</dbReference>
<dbReference type="InterPro" id="IPR027065">
    <property type="entry name" value="Lon_Prtase"/>
</dbReference>
<organism evidence="8 9">
    <name type="scientific">Heligmosomoides polygyrus</name>
    <name type="common">Parasitic roundworm</name>
    <dbReference type="NCBI Taxonomy" id="6339"/>
    <lineage>
        <taxon>Eukaryota</taxon>
        <taxon>Metazoa</taxon>
        <taxon>Ecdysozoa</taxon>
        <taxon>Nematoda</taxon>
        <taxon>Chromadorea</taxon>
        <taxon>Rhabditida</taxon>
        <taxon>Rhabditina</taxon>
        <taxon>Rhabditomorpha</taxon>
        <taxon>Strongyloidea</taxon>
        <taxon>Heligmosomidae</taxon>
        <taxon>Heligmosomoides</taxon>
    </lineage>
</organism>
<dbReference type="PROSITE" id="PS51786">
    <property type="entry name" value="LON_PROTEOLYTIC"/>
    <property type="match status" value="1"/>
</dbReference>
<keyword evidence="1" id="KW-0645">Protease</keyword>
<dbReference type="EMBL" id="UZAH01025974">
    <property type="protein sequence ID" value="VDO73645.1"/>
    <property type="molecule type" value="Genomic_DNA"/>
</dbReference>
<dbReference type="InterPro" id="IPR014721">
    <property type="entry name" value="Ribsml_uS5_D2-typ_fold_subgr"/>
</dbReference>
<dbReference type="AlphaFoldDB" id="A0A183FKT5"/>
<dbReference type="Gene3D" id="3.40.50.300">
    <property type="entry name" value="P-loop containing nucleotide triphosphate hydrolases"/>
    <property type="match status" value="1"/>
</dbReference>
<evidence type="ECO:0000313" key="9">
    <source>
        <dbReference type="WBParaSite" id="HPBE_0000779001-mRNA-1"/>
    </source>
</evidence>
<dbReference type="GO" id="GO:0004176">
    <property type="term" value="F:ATP-dependent peptidase activity"/>
    <property type="evidence" value="ECO:0007669"/>
    <property type="project" value="InterPro"/>
</dbReference>
<dbReference type="WBParaSite" id="HPBE_0000779001-mRNA-1">
    <property type="protein sequence ID" value="HPBE_0000779001-mRNA-1"/>
    <property type="gene ID" value="HPBE_0000779001"/>
</dbReference>
<dbReference type="PANTHER" id="PTHR10046">
    <property type="entry name" value="ATP DEPENDENT LON PROTEASE FAMILY MEMBER"/>
    <property type="match status" value="1"/>
</dbReference>
<dbReference type="InterPro" id="IPR008269">
    <property type="entry name" value="Lon_proteolytic"/>
</dbReference>
<gene>
    <name evidence="7" type="ORF">HPBE_LOCUS7791</name>
</gene>
<dbReference type="Proteomes" id="UP000050761">
    <property type="component" value="Unassembled WGS sequence"/>
</dbReference>
<dbReference type="OrthoDB" id="2411602at2759"/>
<accession>A0A183FKT5</accession>
<dbReference type="Gene3D" id="1.10.8.60">
    <property type="match status" value="1"/>
</dbReference>
<accession>A0A3P8BLR0</accession>
<evidence type="ECO:0000259" key="6">
    <source>
        <dbReference type="PROSITE" id="PS51786"/>
    </source>
</evidence>
<reference evidence="9" key="2">
    <citation type="submission" date="2019-09" db="UniProtKB">
        <authorList>
            <consortium name="WormBaseParasite"/>
        </authorList>
    </citation>
    <scope>IDENTIFICATION</scope>
</reference>
<evidence type="ECO:0000256" key="4">
    <source>
        <dbReference type="ARBA" id="ARBA00022840"/>
    </source>
</evidence>
<evidence type="ECO:0000256" key="5">
    <source>
        <dbReference type="PROSITE-ProRule" id="PRU01122"/>
    </source>
</evidence>
<dbReference type="InterPro" id="IPR020568">
    <property type="entry name" value="Ribosomal_Su5_D2-typ_SF"/>
</dbReference>